<sequence>MPAAPADDSARRKRPGRKYTSRACETCRQRRAKCDGVRPSCSRCLDRGVQCEYSTAEDGRQPAPKSYVVMLRNRIELLERVLQTHGIDPDAAIQLLTENEPDTEWTPASSNVDDLSTTFDGALTLDESLNFDQDGEVRYFGPTSGRLLFRSSSKGKLK</sequence>
<keyword evidence="11" id="KW-1185">Reference proteome</keyword>
<evidence type="ECO:0000256" key="7">
    <source>
        <dbReference type="ARBA" id="ARBA00023242"/>
    </source>
</evidence>
<dbReference type="AlphaFoldDB" id="A0A9P5L074"/>
<dbReference type="GO" id="GO:0005634">
    <property type="term" value="C:nucleus"/>
    <property type="evidence" value="ECO:0007669"/>
    <property type="project" value="UniProtKB-SubCell"/>
</dbReference>
<name>A0A9P5L074_PENCR</name>
<evidence type="ECO:0000259" key="9">
    <source>
        <dbReference type="PROSITE" id="PS50048"/>
    </source>
</evidence>
<dbReference type="PANTHER" id="PTHR31313">
    <property type="entry name" value="TY1 ENHANCER ACTIVATOR"/>
    <property type="match status" value="1"/>
</dbReference>
<evidence type="ECO:0000256" key="5">
    <source>
        <dbReference type="ARBA" id="ARBA00023125"/>
    </source>
</evidence>
<accession>A0A9P5L074</accession>
<dbReference type="GO" id="GO:0000981">
    <property type="term" value="F:DNA-binding transcription factor activity, RNA polymerase II-specific"/>
    <property type="evidence" value="ECO:0007669"/>
    <property type="project" value="InterPro"/>
</dbReference>
<protein>
    <recommendedName>
        <fullName evidence="9">Zn(2)-C6 fungal-type domain-containing protein</fullName>
    </recommendedName>
</protein>
<reference evidence="10" key="1">
    <citation type="submission" date="2020-02" db="EMBL/GenBank/DDBJ databases">
        <authorList>
            <person name="Lichtner F.J."/>
        </authorList>
    </citation>
    <scope>NUCLEOTIDE SEQUENCE</scope>
    <source>
        <strain evidence="10">G10</strain>
    </source>
</reference>
<evidence type="ECO:0000313" key="11">
    <source>
        <dbReference type="Proteomes" id="UP000701341"/>
    </source>
</evidence>
<dbReference type="SMART" id="SM00066">
    <property type="entry name" value="GAL4"/>
    <property type="match status" value="1"/>
</dbReference>
<dbReference type="GO" id="GO:0003677">
    <property type="term" value="F:DNA binding"/>
    <property type="evidence" value="ECO:0007669"/>
    <property type="project" value="UniProtKB-KW"/>
</dbReference>
<gene>
    <name evidence="10" type="ORF">PCG10_000764</name>
</gene>
<comment type="caution">
    <text evidence="10">The sequence shown here is derived from an EMBL/GenBank/DDBJ whole genome shotgun (WGS) entry which is preliminary data.</text>
</comment>
<evidence type="ECO:0000313" key="10">
    <source>
        <dbReference type="EMBL" id="KAF7517966.1"/>
    </source>
</evidence>
<dbReference type="PANTHER" id="PTHR31313:SF83">
    <property type="entry name" value="ZN(II)2CYS6 TRANSCRIPTION FACTOR (EUROFUNG)"/>
    <property type="match status" value="1"/>
</dbReference>
<feature type="region of interest" description="Disordered" evidence="8">
    <location>
        <begin position="1"/>
        <end position="20"/>
    </location>
</feature>
<feature type="compositionally biased region" description="Basic residues" evidence="8">
    <location>
        <begin position="11"/>
        <end position="20"/>
    </location>
</feature>
<evidence type="ECO:0000256" key="3">
    <source>
        <dbReference type="ARBA" id="ARBA00022833"/>
    </source>
</evidence>
<dbReference type="Pfam" id="PF00172">
    <property type="entry name" value="Zn_clus"/>
    <property type="match status" value="1"/>
</dbReference>
<organism evidence="10 11">
    <name type="scientific">Penicillium crustosum</name>
    <name type="common">Blue mold fungus</name>
    <dbReference type="NCBI Taxonomy" id="36656"/>
    <lineage>
        <taxon>Eukaryota</taxon>
        <taxon>Fungi</taxon>
        <taxon>Dikarya</taxon>
        <taxon>Ascomycota</taxon>
        <taxon>Pezizomycotina</taxon>
        <taxon>Eurotiomycetes</taxon>
        <taxon>Eurotiomycetidae</taxon>
        <taxon>Eurotiales</taxon>
        <taxon>Aspergillaceae</taxon>
        <taxon>Penicillium</taxon>
    </lineage>
</organism>
<dbReference type="GO" id="GO:0008270">
    <property type="term" value="F:zinc ion binding"/>
    <property type="evidence" value="ECO:0007669"/>
    <property type="project" value="InterPro"/>
</dbReference>
<dbReference type="InterPro" id="IPR036864">
    <property type="entry name" value="Zn2-C6_fun-type_DNA-bd_sf"/>
</dbReference>
<evidence type="ECO:0000256" key="6">
    <source>
        <dbReference type="ARBA" id="ARBA00023163"/>
    </source>
</evidence>
<keyword evidence="6" id="KW-0804">Transcription</keyword>
<dbReference type="InterPro" id="IPR001138">
    <property type="entry name" value="Zn2Cys6_DnaBD"/>
</dbReference>
<dbReference type="Proteomes" id="UP000701341">
    <property type="component" value="Unassembled WGS sequence"/>
</dbReference>
<dbReference type="EMBL" id="JAAOZQ010000107">
    <property type="protein sequence ID" value="KAF7517966.1"/>
    <property type="molecule type" value="Genomic_DNA"/>
</dbReference>
<keyword evidence="5" id="KW-0238">DNA-binding</keyword>
<dbReference type="SUPFAM" id="SSF57701">
    <property type="entry name" value="Zn2/Cys6 DNA-binding domain"/>
    <property type="match status" value="1"/>
</dbReference>
<keyword evidence="7" id="KW-0539">Nucleus</keyword>
<evidence type="ECO:0000256" key="2">
    <source>
        <dbReference type="ARBA" id="ARBA00022723"/>
    </source>
</evidence>
<proteinExistence type="predicted"/>
<feature type="domain" description="Zn(2)-C6 fungal-type" evidence="9">
    <location>
        <begin position="23"/>
        <end position="53"/>
    </location>
</feature>
<keyword evidence="3" id="KW-0862">Zinc</keyword>
<dbReference type="CDD" id="cd00067">
    <property type="entry name" value="GAL4"/>
    <property type="match status" value="1"/>
</dbReference>
<keyword evidence="4" id="KW-0805">Transcription regulation</keyword>
<evidence type="ECO:0000256" key="1">
    <source>
        <dbReference type="ARBA" id="ARBA00004123"/>
    </source>
</evidence>
<dbReference type="CDD" id="cd14723">
    <property type="entry name" value="ZIP_Ppr1"/>
    <property type="match status" value="1"/>
</dbReference>
<dbReference type="PROSITE" id="PS00463">
    <property type="entry name" value="ZN2_CY6_FUNGAL_1"/>
    <property type="match status" value="1"/>
</dbReference>
<evidence type="ECO:0000256" key="8">
    <source>
        <dbReference type="SAM" id="MobiDB-lite"/>
    </source>
</evidence>
<dbReference type="InterPro" id="IPR051615">
    <property type="entry name" value="Transcr_Regulatory_Elem"/>
</dbReference>
<dbReference type="Gene3D" id="4.10.240.10">
    <property type="entry name" value="Zn(2)-C6 fungal-type DNA-binding domain"/>
    <property type="match status" value="1"/>
</dbReference>
<dbReference type="PROSITE" id="PS50048">
    <property type="entry name" value="ZN2_CY6_FUNGAL_2"/>
    <property type="match status" value="1"/>
</dbReference>
<keyword evidence="2" id="KW-0479">Metal-binding</keyword>
<comment type="subcellular location">
    <subcellularLocation>
        <location evidence="1">Nucleus</location>
    </subcellularLocation>
</comment>
<evidence type="ECO:0000256" key="4">
    <source>
        <dbReference type="ARBA" id="ARBA00023015"/>
    </source>
</evidence>